<feature type="transmembrane region" description="Helical" evidence="1">
    <location>
        <begin position="35"/>
        <end position="54"/>
    </location>
</feature>
<feature type="transmembrane region" description="Helical" evidence="1">
    <location>
        <begin position="113"/>
        <end position="136"/>
    </location>
</feature>
<keyword evidence="1" id="KW-0812">Transmembrane</keyword>
<sequence length="217" mass="24968">MKLLRLFLVGFLLLLSIGYMVEIFGLSLEIMKFPTSIKLFLYGGLSFLVFWRLFKKRFMYAFSVFEHELTHVMIAKLFCLKTLHFQVSPRKHVEGQVVVGVEGRGFVTRIISVFFSLAPYYIPTLTLLAFLVYPLLGERMQPLFFFIVGFTAMYHLFTTFLEFGFHQADIQRHGEYFSTAFVLLGNIVFFGIALVVVLYGFDTVPGFLLNGILNVFG</sequence>
<keyword evidence="1" id="KW-0472">Membrane</keyword>
<feature type="transmembrane region" description="Helical" evidence="1">
    <location>
        <begin position="142"/>
        <end position="165"/>
    </location>
</feature>
<keyword evidence="3" id="KW-1185">Reference proteome</keyword>
<name>A0A081C2B9_VECG1</name>
<reference evidence="2" key="1">
    <citation type="journal article" date="2015" name="PeerJ">
        <title>First genomic representation of candidate bacterial phylum KSB3 points to enhanced environmental sensing as a trigger of wastewater bulking.</title>
        <authorList>
            <person name="Sekiguchi Y."/>
            <person name="Ohashi A."/>
            <person name="Parks D.H."/>
            <person name="Yamauchi T."/>
            <person name="Tyson G.W."/>
            <person name="Hugenholtz P."/>
        </authorList>
    </citation>
    <scope>NUCLEOTIDE SEQUENCE [LARGE SCALE GENOMIC DNA]</scope>
</reference>
<proteinExistence type="predicted"/>
<accession>A0A081C2B9</accession>
<evidence type="ECO:0008006" key="4">
    <source>
        <dbReference type="Google" id="ProtNLM"/>
    </source>
</evidence>
<feature type="transmembrane region" description="Helical" evidence="1">
    <location>
        <begin position="177"/>
        <end position="201"/>
    </location>
</feature>
<dbReference type="EMBL" id="DF820468">
    <property type="protein sequence ID" value="GAK58724.1"/>
    <property type="molecule type" value="Genomic_DNA"/>
</dbReference>
<evidence type="ECO:0000313" key="2">
    <source>
        <dbReference type="EMBL" id="GAK58724.1"/>
    </source>
</evidence>
<evidence type="ECO:0000256" key="1">
    <source>
        <dbReference type="SAM" id="Phobius"/>
    </source>
</evidence>
<dbReference type="Proteomes" id="UP000030661">
    <property type="component" value="Unassembled WGS sequence"/>
</dbReference>
<dbReference type="AlphaFoldDB" id="A0A081C2B9"/>
<dbReference type="STRING" id="1499967.U27_05699"/>
<evidence type="ECO:0000313" key="3">
    <source>
        <dbReference type="Proteomes" id="UP000030661"/>
    </source>
</evidence>
<dbReference type="HOGENOM" id="CLU_1270229_0_0_0"/>
<protein>
    <recommendedName>
        <fullName evidence="4">Peptidase M50</fullName>
    </recommendedName>
</protein>
<keyword evidence="1" id="KW-1133">Transmembrane helix</keyword>
<organism evidence="2">
    <name type="scientific">Vecturithrix granuli</name>
    <dbReference type="NCBI Taxonomy" id="1499967"/>
    <lineage>
        <taxon>Bacteria</taxon>
        <taxon>Candidatus Moduliflexota</taxon>
        <taxon>Candidatus Vecturitrichia</taxon>
        <taxon>Candidatus Vecturitrichales</taxon>
        <taxon>Candidatus Vecturitrichaceae</taxon>
        <taxon>Candidatus Vecturithrix</taxon>
    </lineage>
</organism>
<gene>
    <name evidence="2" type="ORF">U27_05699</name>
</gene>